<organism evidence="1">
    <name type="scientific">marine sediment metagenome</name>
    <dbReference type="NCBI Taxonomy" id="412755"/>
    <lineage>
        <taxon>unclassified sequences</taxon>
        <taxon>metagenomes</taxon>
        <taxon>ecological metagenomes</taxon>
    </lineage>
</organism>
<dbReference type="EMBL" id="LAZR01026309">
    <property type="protein sequence ID" value="KKL69136.1"/>
    <property type="molecule type" value="Genomic_DNA"/>
</dbReference>
<feature type="non-terminal residue" evidence="1">
    <location>
        <position position="80"/>
    </location>
</feature>
<dbReference type="AlphaFoldDB" id="A0A0F9ES61"/>
<name>A0A0F9ES61_9ZZZZ</name>
<sequence>MTAQEFTWNMIQLIVRFREDTGRDSGDISDDSVAKFLNDYYVNYFAGDAEVDEFNTFFTQALSATDDGVYSLGQNIERLD</sequence>
<evidence type="ECO:0000313" key="1">
    <source>
        <dbReference type="EMBL" id="KKL69136.1"/>
    </source>
</evidence>
<reference evidence="1" key="1">
    <citation type="journal article" date="2015" name="Nature">
        <title>Complex archaea that bridge the gap between prokaryotes and eukaryotes.</title>
        <authorList>
            <person name="Spang A."/>
            <person name="Saw J.H."/>
            <person name="Jorgensen S.L."/>
            <person name="Zaremba-Niedzwiedzka K."/>
            <person name="Martijn J."/>
            <person name="Lind A.E."/>
            <person name="van Eijk R."/>
            <person name="Schleper C."/>
            <person name="Guy L."/>
            <person name="Ettema T.J."/>
        </authorList>
    </citation>
    <scope>NUCLEOTIDE SEQUENCE</scope>
</reference>
<accession>A0A0F9ES61</accession>
<proteinExistence type="predicted"/>
<comment type="caution">
    <text evidence="1">The sequence shown here is derived from an EMBL/GenBank/DDBJ whole genome shotgun (WGS) entry which is preliminary data.</text>
</comment>
<protein>
    <submittedName>
        <fullName evidence="1">Uncharacterized protein</fullName>
    </submittedName>
</protein>
<gene>
    <name evidence="1" type="ORF">LCGC14_2117970</name>
</gene>